<dbReference type="STRING" id="767519.SAMN05216559_2404"/>
<dbReference type="AlphaFoldDB" id="A0A1I6LBF4"/>
<accession>A0A1I6LBF4</accession>
<dbReference type="EMBL" id="FOZK01000002">
    <property type="protein sequence ID" value="SFS00777.1"/>
    <property type="molecule type" value="Genomic_DNA"/>
</dbReference>
<protein>
    <submittedName>
        <fullName evidence="2">Peroxiredoxin</fullName>
    </submittedName>
</protein>
<reference evidence="2 3" key="1">
    <citation type="submission" date="2016-10" db="EMBL/GenBank/DDBJ databases">
        <authorList>
            <person name="de Groot N.N."/>
        </authorList>
    </citation>
    <scope>NUCLEOTIDE SEQUENCE [LARGE SCALE GENOMIC DNA]</scope>
    <source>
        <strain evidence="2 3">CGMCC 1.10457</strain>
    </source>
</reference>
<gene>
    <name evidence="2" type="ORF">SAMN05216559_2404</name>
</gene>
<dbReference type="Gene3D" id="3.40.30.10">
    <property type="entry name" value="Glutaredoxin"/>
    <property type="match status" value="1"/>
</dbReference>
<evidence type="ECO:0000313" key="3">
    <source>
        <dbReference type="Proteomes" id="UP000199062"/>
    </source>
</evidence>
<dbReference type="GO" id="GO:0016491">
    <property type="term" value="F:oxidoreductase activity"/>
    <property type="evidence" value="ECO:0007669"/>
    <property type="project" value="InterPro"/>
</dbReference>
<dbReference type="SUPFAM" id="SSF52833">
    <property type="entry name" value="Thioredoxin-like"/>
    <property type="match status" value="1"/>
</dbReference>
<dbReference type="OrthoDB" id="165617at2157"/>
<evidence type="ECO:0000259" key="1">
    <source>
        <dbReference type="PROSITE" id="PS51352"/>
    </source>
</evidence>
<sequence>MLDAGDPALDFDLPRPTAGGSETYRLSAAAREGPVVLAFYPVTDTAESAKLLREIASVDWGAVTDRLSVLAVGVGDRASHDRLAEQVDVPFPLLLDQDGFFAERYGILEPLDERTIRVRPALFVVGEDCFVRYAWAAGDSAQNPGEDLPLDEIRSAVASG</sequence>
<dbReference type="Pfam" id="PF00578">
    <property type="entry name" value="AhpC-TSA"/>
    <property type="match status" value="1"/>
</dbReference>
<proteinExistence type="predicted"/>
<dbReference type="InterPro" id="IPR000866">
    <property type="entry name" value="AhpC/TSA"/>
</dbReference>
<dbReference type="RefSeq" id="WP_089816749.1">
    <property type="nucleotide sequence ID" value="NZ_FOZK01000002.1"/>
</dbReference>
<evidence type="ECO:0000313" key="2">
    <source>
        <dbReference type="EMBL" id="SFS00777.1"/>
    </source>
</evidence>
<dbReference type="GO" id="GO:0016209">
    <property type="term" value="F:antioxidant activity"/>
    <property type="evidence" value="ECO:0007669"/>
    <property type="project" value="InterPro"/>
</dbReference>
<dbReference type="InterPro" id="IPR036249">
    <property type="entry name" value="Thioredoxin-like_sf"/>
</dbReference>
<dbReference type="Proteomes" id="UP000199062">
    <property type="component" value="Unassembled WGS sequence"/>
</dbReference>
<keyword evidence="3" id="KW-1185">Reference proteome</keyword>
<dbReference type="PROSITE" id="PS51352">
    <property type="entry name" value="THIOREDOXIN_2"/>
    <property type="match status" value="1"/>
</dbReference>
<dbReference type="InterPro" id="IPR013766">
    <property type="entry name" value="Thioredoxin_domain"/>
</dbReference>
<name>A0A1I6LBF4_9EURY</name>
<feature type="domain" description="Thioredoxin" evidence="1">
    <location>
        <begin position="2"/>
        <end position="160"/>
    </location>
</feature>
<organism evidence="2 3">
    <name type="scientific">Halomicrobium zhouii</name>
    <dbReference type="NCBI Taxonomy" id="767519"/>
    <lineage>
        <taxon>Archaea</taxon>
        <taxon>Methanobacteriati</taxon>
        <taxon>Methanobacteriota</taxon>
        <taxon>Stenosarchaea group</taxon>
        <taxon>Halobacteria</taxon>
        <taxon>Halobacteriales</taxon>
        <taxon>Haloarculaceae</taxon>
        <taxon>Halomicrobium</taxon>
    </lineage>
</organism>